<dbReference type="Pfam" id="PF06221">
    <property type="entry name" value="zf-C2HC5"/>
    <property type="match status" value="1"/>
</dbReference>
<dbReference type="GO" id="GO:0008270">
    <property type="term" value="F:zinc ion binding"/>
    <property type="evidence" value="ECO:0007669"/>
    <property type="project" value="InterPro"/>
</dbReference>
<feature type="compositionally biased region" description="Polar residues" evidence="2">
    <location>
        <begin position="524"/>
        <end position="535"/>
    </location>
</feature>
<name>A0A7D9H1K1_DEKBR</name>
<keyword evidence="5" id="KW-1185">Reference proteome</keyword>
<keyword evidence="1" id="KW-0175">Coiled coil</keyword>
<dbReference type="GO" id="GO:0005634">
    <property type="term" value="C:nucleus"/>
    <property type="evidence" value="ECO:0007669"/>
    <property type="project" value="InterPro"/>
</dbReference>
<dbReference type="AlphaFoldDB" id="A0A7D9H1K1"/>
<dbReference type="Proteomes" id="UP000478008">
    <property type="component" value="Unassembled WGS sequence"/>
</dbReference>
<sequence>MSSYTRNQIKNYATDTIGSILPLDSDSIAQIVDYALSNLRTRDAVSQHFLNLLGESSKALDFITNFSNMLFGEKNRRSNKQKGEIHSFKETSNTSLQSNGLKTNGRGNAWEYENAAEIRHNQRLKNAPASGTNISELVEKKEKNTKAGELRRKNAKKTLDNLRDLDAALNELELSNDRSNGKSEDVVRVCNCNGTRHPVFQMFPNCLNCGKIICEKEGFQPCSFCGHHLLTNTERLQIIDILKKEKHEIVGSSEEASRSNSQVNHRHKGRKKKVVKISINDAGKNNYRVQELAFKRVERKRQIEKKREELEQQKKEESDEVKNDLKKFDSIEGKDEQLIQAQKRLDTLMGFQANGAERTKIIDQASDFNLPSDSYNLWASPLERALEMKRQQKRLRKQYEDDEKASGRGKHVMNMTIRNGKVYMEEVKEPLNSLDLSDDEDIKNLKDKVNKEKQKSMDAHSGNTWDYEKDATKWQRPVYVNEHPNIKQETVDVTVPKINNMPDSATNQKDAKEPLLKTKPSVVQLGNDQEQQDSIFSMIGV</sequence>
<organism evidence="4 5">
    <name type="scientific">Dekkera bruxellensis</name>
    <name type="common">Brettanomyces custersii</name>
    <dbReference type="NCBI Taxonomy" id="5007"/>
    <lineage>
        <taxon>Eukaryota</taxon>
        <taxon>Fungi</taxon>
        <taxon>Dikarya</taxon>
        <taxon>Ascomycota</taxon>
        <taxon>Saccharomycotina</taxon>
        <taxon>Pichiomycetes</taxon>
        <taxon>Pichiales</taxon>
        <taxon>Pichiaceae</taxon>
        <taxon>Brettanomyces</taxon>
    </lineage>
</organism>
<reference evidence="4 5" key="1">
    <citation type="submission" date="2019-07" db="EMBL/GenBank/DDBJ databases">
        <authorList>
            <person name="Friedrich A."/>
            <person name="Schacherer J."/>
        </authorList>
    </citation>
    <scope>NUCLEOTIDE SEQUENCE [LARGE SCALE GENOMIC DNA]</scope>
</reference>
<dbReference type="PANTHER" id="PTHR12963">
    <property type="entry name" value="THYROID RECEPTOR INTERACTING PROTEIN RELATED"/>
    <property type="match status" value="1"/>
</dbReference>
<feature type="region of interest" description="Disordered" evidence="2">
    <location>
        <begin position="130"/>
        <end position="152"/>
    </location>
</feature>
<dbReference type="GO" id="GO:0072344">
    <property type="term" value="P:rescue of stalled ribosome"/>
    <property type="evidence" value="ECO:0007669"/>
    <property type="project" value="InterPro"/>
</dbReference>
<dbReference type="PANTHER" id="PTHR12963:SF4">
    <property type="entry name" value="ACTIVATING SIGNAL COINTEGRATOR 1"/>
    <property type="match status" value="1"/>
</dbReference>
<proteinExistence type="predicted"/>
<evidence type="ECO:0000313" key="5">
    <source>
        <dbReference type="Proteomes" id="UP000478008"/>
    </source>
</evidence>
<feature type="compositionally biased region" description="Basic residues" evidence="2">
    <location>
        <begin position="264"/>
        <end position="273"/>
    </location>
</feature>
<dbReference type="InterPro" id="IPR039128">
    <property type="entry name" value="TRIP4-like"/>
</dbReference>
<feature type="domain" description="TRIP4/RQT4 C2HC5-type zinc finger" evidence="3">
    <location>
        <begin position="188"/>
        <end position="239"/>
    </location>
</feature>
<feature type="region of interest" description="Disordered" evidence="2">
    <location>
        <begin position="252"/>
        <end position="273"/>
    </location>
</feature>
<evidence type="ECO:0000313" key="4">
    <source>
        <dbReference type="EMBL" id="VUG18047.1"/>
    </source>
</evidence>
<dbReference type="InterPro" id="IPR009349">
    <property type="entry name" value="TRIP4/RQT4_C2HC5_Znf"/>
</dbReference>
<evidence type="ECO:0000256" key="2">
    <source>
        <dbReference type="SAM" id="MobiDB-lite"/>
    </source>
</evidence>
<protein>
    <submittedName>
        <fullName evidence="4">DEBR0S3_01002g1_1</fullName>
    </submittedName>
</protein>
<gene>
    <name evidence="4" type="ORF">DEBR0S3_01002G</name>
</gene>
<dbReference type="EMBL" id="CABFWN010000003">
    <property type="protein sequence ID" value="VUG18047.1"/>
    <property type="molecule type" value="Genomic_DNA"/>
</dbReference>
<evidence type="ECO:0000256" key="1">
    <source>
        <dbReference type="SAM" id="Coils"/>
    </source>
</evidence>
<feature type="coiled-coil region" evidence="1">
    <location>
        <begin position="155"/>
        <end position="182"/>
    </location>
</feature>
<feature type="coiled-coil region" evidence="1">
    <location>
        <begin position="296"/>
        <end position="327"/>
    </location>
</feature>
<dbReference type="GO" id="GO:0045893">
    <property type="term" value="P:positive regulation of DNA-templated transcription"/>
    <property type="evidence" value="ECO:0007669"/>
    <property type="project" value="TreeGrafter"/>
</dbReference>
<accession>A0A7D9H1K1</accession>
<evidence type="ECO:0000259" key="3">
    <source>
        <dbReference type="Pfam" id="PF06221"/>
    </source>
</evidence>
<dbReference type="GO" id="GO:0180022">
    <property type="term" value="C:RQC-trigger complex"/>
    <property type="evidence" value="ECO:0007669"/>
    <property type="project" value="InterPro"/>
</dbReference>
<feature type="compositionally biased region" description="Basic and acidic residues" evidence="2">
    <location>
        <begin position="137"/>
        <end position="152"/>
    </location>
</feature>
<feature type="region of interest" description="Disordered" evidence="2">
    <location>
        <begin position="497"/>
        <end position="541"/>
    </location>
</feature>